<dbReference type="RefSeq" id="WP_213170517.1">
    <property type="nucleotide sequence ID" value="NZ_CP070496.1"/>
</dbReference>
<evidence type="ECO:0000259" key="8">
    <source>
        <dbReference type="Pfam" id="PF00557"/>
    </source>
</evidence>
<proteinExistence type="inferred from homology"/>
<reference evidence="9" key="1">
    <citation type="submission" date="2021-02" db="EMBL/GenBank/DDBJ databases">
        <title>Natronoglycomyces albus gen. nov., sp. nov, a haloalkaliphilic actinobacterium from a soda solonchak soil.</title>
        <authorList>
            <person name="Sorokin D.Y."/>
            <person name="Khijniak T.V."/>
            <person name="Zakharycheva A.P."/>
            <person name="Boueva O.V."/>
            <person name="Ariskina E.V."/>
            <person name="Hahnke R.L."/>
            <person name="Bunk B."/>
            <person name="Sproer C."/>
            <person name="Schumann P."/>
            <person name="Evtushenko L.I."/>
            <person name="Kublanov I.V."/>
        </authorList>
    </citation>
    <scope>NUCLEOTIDE SEQUENCE</scope>
    <source>
        <strain evidence="9">DSM 106290</strain>
    </source>
</reference>
<dbReference type="Pfam" id="PF00557">
    <property type="entry name" value="Peptidase_M24"/>
    <property type="match status" value="1"/>
</dbReference>
<comment type="subunit">
    <text evidence="6">Monomer.</text>
</comment>
<protein>
    <recommendedName>
        <fullName evidence="6 7">Methionine aminopeptidase</fullName>
        <shortName evidence="6">MAP</shortName>
        <shortName evidence="6">MetAP</shortName>
        <ecNumber evidence="6 7">3.4.11.18</ecNumber>
    </recommendedName>
    <alternativeName>
        <fullName evidence="6">Peptidase M</fullName>
    </alternativeName>
</protein>
<sequence>MFRRGRQNIQYKTSEQFELMRKAGLIVAAVHEAMRKAVVPGVSTGELDGIAEDIIRSHSAEPSFLGYDIGAGPYPGSICSSVNNQVVHAIPADDAVLAEGDIISIDVGAVLNGWHGDAAITLPVGRIDEGAAELIEVCDEALWAGIRAAGSSKRLGGISNAIERYIEGAGDFGIVEGFGGHGIGTEMHQDPHVLNYGPAHSGPKLRPGMALAIEPMVTLGSPDTAELDDNWTIVTADGSLAAHSEHSIAICDDGLWVLTAPDGGVEKLGELASSRARNA</sequence>
<dbReference type="AlphaFoldDB" id="A0A895XM88"/>
<dbReference type="InterPro" id="IPR036005">
    <property type="entry name" value="Creatinase/aminopeptidase-like"/>
</dbReference>
<dbReference type="CDD" id="cd01086">
    <property type="entry name" value="MetAP1"/>
    <property type="match status" value="1"/>
</dbReference>
<evidence type="ECO:0000256" key="4">
    <source>
        <dbReference type="ARBA" id="ARBA00022723"/>
    </source>
</evidence>
<feature type="binding site" evidence="6">
    <location>
        <position position="117"/>
    </location>
    <ligand>
        <name>a divalent metal cation</name>
        <dbReference type="ChEBI" id="CHEBI:60240"/>
        <label>1</label>
    </ligand>
</feature>
<evidence type="ECO:0000256" key="6">
    <source>
        <dbReference type="HAMAP-Rule" id="MF_01974"/>
    </source>
</evidence>
<dbReference type="HAMAP" id="MF_01974">
    <property type="entry name" value="MetAP_1"/>
    <property type="match status" value="1"/>
</dbReference>
<dbReference type="InterPro" id="IPR000994">
    <property type="entry name" value="Pept_M24"/>
</dbReference>
<dbReference type="EC" id="3.4.11.18" evidence="6 7"/>
<evidence type="ECO:0000256" key="2">
    <source>
        <dbReference type="ARBA" id="ARBA00022438"/>
    </source>
</evidence>
<evidence type="ECO:0000313" key="9">
    <source>
        <dbReference type="EMBL" id="QSB04519.1"/>
    </source>
</evidence>
<keyword evidence="3 6" id="KW-0645">Protease</keyword>
<dbReference type="InterPro" id="IPR001714">
    <property type="entry name" value="Pept_M24_MAP"/>
</dbReference>
<name>A0A895XM88_9ACTN</name>
<dbReference type="GO" id="GO:0046872">
    <property type="term" value="F:metal ion binding"/>
    <property type="evidence" value="ECO:0007669"/>
    <property type="project" value="UniProtKB-UniRule"/>
</dbReference>
<dbReference type="NCBIfam" id="TIGR00500">
    <property type="entry name" value="met_pdase_I"/>
    <property type="match status" value="1"/>
</dbReference>
<dbReference type="SUPFAM" id="SSF55920">
    <property type="entry name" value="Creatinase/aminopeptidase"/>
    <property type="match status" value="1"/>
</dbReference>
<evidence type="ECO:0000256" key="5">
    <source>
        <dbReference type="ARBA" id="ARBA00022801"/>
    </source>
</evidence>
<dbReference type="InterPro" id="IPR002467">
    <property type="entry name" value="Pept_M24A_MAP1"/>
</dbReference>
<keyword evidence="4 6" id="KW-0479">Metal-binding</keyword>
<feature type="binding site" evidence="6">
    <location>
        <position position="106"/>
    </location>
    <ligand>
        <name>a divalent metal cation</name>
        <dbReference type="ChEBI" id="CHEBI:60240"/>
        <label>1</label>
    </ligand>
</feature>
<comment type="cofactor">
    <cofactor evidence="6">
        <name>Co(2+)</name>
        <dbReference type="ChEBI" id="CHEBI:48828"/>
    </cofactor>
    <cofactor evidence="6">
        <name>Zn(2+)</name>
        <dbReference type="ChEBI" id="CHEBI:29105"/>
    </cofactor>
    <cofactor evidence="6">
        <name>Mn(2+)</name>
        <dbReference type="ChEBI" id="CHEBI:29035"/>
    </cofactor>
    <cofactor evidence="6">
        <name>Fe(2+)</name>
        <dbReference type="ChEBI" id="CHEBI:29033"/>
    </cofactor>
    <text evidence="6">Binds 2 divalent metal cations per subunit. Has a high-affinity and a low affinity metal-binding site. The true nature of the physiological cofactor is under debate. The enzyme is active with cobalt, zinc, manganese or divalent iron ions. Most likely, methionine aminopeptidases function as mononuclear Fe(2+)-metalloproteases under physiological conditions, and the catalytically relevant metal-binding site has been assigned to the histidine-containing high-affinity site.</text>
</comment>
<evidence type="ECO:0000256" key="3">
    <source>
        <dbReference type="ARBA" id="ARBA00022670"/>
    </source>
</evidence>
<evidence type="ECO:0000256" key="7">
    <source>
        <dbReference type="RuleBase" id="RU003653"/>
    </source>
</evidence>
<dbReference type="GO" id="GO:0005829">
    <property type="term" value="C:cytosol"/>
    <property type="evidence" value="ECO:0007669"/>
    <property type="project" value="TreeGrafter"/>
</dbReference>
<feature type="binding site" evidence="6">
    <location>
        <position position="188"/>
    </location>
    <ligand>
        <name>substrate</name>
    </ligand>
</feature>
<feature type="binding site" evidence="6">
    <location>
        <position position="245"/>
    </location>
    <ligand>
        <name>a divalent metal cation</name>
        <dbReference type="ChEBI" id="CHEBI:60240"/>
        <label>1</label>
    </ligand>
</feature>
<keyword evidence="5 6" id="KW-0378">Hydrolase</keyword>
<accession>A0A895XM88</accession>
<dbReference type="KEGG" id="nav:JQS30_12150"/>
<dbReference type="Proteomes" id="UP000662939">
    <property type="component" value="Chromosome"/>
</dbReference>
<comment type="catalytic activity">
    <reaction evidence="6 7">
        <text>Release of N-terminal amino acids, preferentially methionine, from peptides and arylamides.</text>
        <dbReference type="EC" id="3.4.11.18"/>
    </reaction>
</comment>
<organism evidence="9 10">
    <name type="scientific">Natronoglycomyces albus</name>
    <dbReference type="NCBI Taxonomy" id="2811108"/>
    <lineage>
        <taxon>Bacteria</taxon>
        <taxon>Bacillati</taxon>
        <taxon>Actinomycetota</taxon>
        <taxon>Actinomycetes</taxon>
        <taxon>Glycomycetales</taxon>
        <taxon>Glycomycetaceae</taxon>
        <taxon>Natronoglycomyces</taxon>
    </lineage>
</organism>
<feature type="binding site" evidence="6">
    <location>
        <position position="117"/>
    </location>
    <ligand>
        <name>a divalent metal cation</name>
        <dbReference type="ChEBI" id="CHEBI:60240"/>
        <label>2</label>
        <note>catalytic</note>
    </ligand>
</feature>
<dbReference type="PANTHER" id="PTHR43330:SF27">
    <property type="entry name" value="METHIONINE AMINOPEPTIDASE"/>
    <property type="match status" value="1"/>
</dbReference>
<keyword evidence="2 6" id="KW-0031">Aminopeptidase</keyword>
<dbReference type="GO" id="GO:0070006">
    <property type="term" value="F:metalloaminopeptidase activity"/>
    <property type="evidence" value="ECO:0007669"/>
    <property type="project" value="UniProtKB-UniRule"/>
</dbReference>
<evidence type="ECO:0000256" key="1">
    <source>
        <dbReference type="ARBA" id="ARBA00002521"/>
    </source>
</evidence>
<dbReference type="PRINTS" id="PR00599">
    <property type="entry name" value="MAPEPTIDASE"/>
</dbReference>
<comment type="function">
    <text evidence="1 6">Removes the N-terminal methionine from nascent proteins. The N-terminal methionine is often cleaved when the second residue in the primary sequence is small and uncharged (Met-Ala-, Cys, Gly, Pro, Ser, Thr, or Val). Requires deformylation of the N(alpha)-formylated initiator methionine before it can be hydrolyzed.</text>
</comment>
<keyword evidence="10" id="KW-1185">Reference proteome</keyword>
<dbReference type="GO" id="GO:0006508">
    <property type="term" value="P:proteolysis"/>
    <property type="evidence" value="ECO:0007669"/>
    <property type="project" value="UniProtKB-KW"/>
</dbReference>
<dbReference type="GO" id="GO:0004239">
    <property type="term" value="F:initiator methionyl aminopeptidase activity"/>
    <property type="evidence" value="ECO:0007669"/>
    <property type="project" value="UniProtKB-UniRule"/>
</dbReference>
<dbReference type="EMBL" id="CP070496">
    <property type="protein sequence ID" value="QSB04519.1"/>
    <property type="molecule type" value="Genomic_DNA"/>
</dbReference>
<feature type="domain" description="Peptidase M24" evidence="8">
    <location>
        <begin position="18"/>
        <end position="220"/>
    </location>
</feature>
<feature type="binding site" evidence="6">
    <location>
        <position position="88"/>
    </location>
    <ligand>
        <name>substrate</name>
    </ligand>
</feature>
<dbReference type="PROSITE" id="PS00680">
    <property type="entry name" value="MAP_1"/>
    <property type="match status" value="1"/>
</dbReference>
<feature type="binding site" evidence="6">
    <location>
        <position position="214"/>
    </location>
    <ligand>
        <name>a divalent metal cation</name>
        <dbReference type="ChEBI" id="CHEBI:60240"/>
        <label>2</label>
        <note>catalytic</note>
    </ligand>
</feature>
<comment type="similarity">
    <text evidence="6">Belongs to the peptidase M24A family. Methionine aminopeptidase type 1 subfamily.</text>
</comment>
<feature type="binding site" evidence="6">
    <location>
        <position position="181"/>
    </location>
    <ligand>
        <name>a divalent metal cation</name>
        <dbReference type="ChEBI" id="CHEBI:60240"/>
        <label>2</label>
        <note>catalytic</note>
    </ligand>
</feature>
<evidence type="ECO:0000313" key="10">
    <source>
        <dbReference type="Proteomes" id="UP000662939"/>
    </source>
</evidence>
<feature type="binding site" evidence="6">
    <location>
        <position position="245"/>
    </location>
    <ligand>
        <name>a divalent metal cation</name>
        <dbReference type="ChEBI" id="CHEBI:60240"/>
        <label>2</label>
        <note>catalytic</note>
    </ligand>
</feature>
<gene>
    <name evidence="6 9" type="primary">map</name>
    <name evidence="9" type="ORF">JQS30_12150</name>
</gene>
<dbReference type="PANTHER" id="PTHR43330">
    <property type="entry name" value="METHIONINE AMINOPEPTIDASE"/>
    <property type="match status" value="1"/>
</dbReference>
<dbReference type="Gene3D" id="3.90.230.10">
    <property type="entry name" value="Creatinase/methionine aminopeptidase superfamily"/>
    <property type="match status" value="1"/>
</dbReference>